<evidence type="ECO:0000313" key="2">
    <source>
        <dbReference type="Proteomes" id="UP000886520"/>
    </source>
</evidence>
<accession>A0A9D4VEV7</accession>
<name>A0A9D4VEV7_ADICA</name>
<sequence>MNDTPIKSTHGYDVSNRSNTLLEEGQPQSSFYRGLVQGVIALDNNDEEAWLQGELQASYETLHPCIDEDILDTQDYRSSHYRPVSLKELVIQESFKYSFDFVLLSYILHS</sequence>
<reference evidence="1" key="1">
    <citation type="submission" date="2021-01" db="EMBL/GenBank/DDBJ databases">
        <title>Adiantum capillus-veneris genome.</title>
        <authorList>
            <person name="Fang Y."/>
            <person name="Liao Q."/>
        </authorList>
    </citation>
    <scope>NUCLEOTIDE SEQUENCE</scope>
    <source>
        <strain evidence="1">H3</strain>
        <tissue evidence="1">Leaf</tissue>
    </source>
</reference>
<protein>
    <submittedName>
        <fullName evidence="1">Uncharacterized protein</fullName>
    </submittedName>
</protein>
<evidence type="ECO:0000313" key="1">
    <source>
        <dbReference type="EMBL" id="KAI5084213.1"/>
    </source>
</evidence>
<proteinExistence type="predicted"/>
<dbReference type="Proteomes" id="UP000886520">
    <property type="component" value="Chromosome 1"/>
</dbReference>
<organism evidence="1 2">
    <name type="scientific">Adiantum capillus-veneris</name>
    <name type="common">Maidenhair fern</name>
    <dbReference type="NCBI Taxonomy" id="13818"/>
    <lineage>
        <taxon>Eukaryota</taxon>
        <taxon>Viridiplantae</taxon>
        <taxon>Streptophyta</taxon>
        <taxon>Embryophyta</taxon>
        <taxon>Tracheophyta</taxon>
        <taxon>Polypodiopsida</taxon>
        <taxon>Polypodiidae</taxon>
        <taxon>Polypodiales</taxon>
        <taxon>Pteridineae</taxon>
        <taxon>Pteridaceae</taxon>
        <taxon>Vittarioideae</taxon>
        <taxon>Adiantum</taxon>
    </lineage>
</organism>
<gene>
    <name evidence="1" type="ORF">GOP47_0000382</name>
</gene>
<dbReference type="EMBL" id="JABFUD020000001">
    <property type="protein sequence ID" value="KAI5084213.1"/>
    <property type="molecule type" value="Genomic_DNA"/>
</dbReference>
<comment type="caution">
    <text evidence="1">The sequence shown here is derived from an EMBL/GenBank/DDBJ whole genome shotgun (WGS) entry which is preliminary data.</text>
</comment>
<dbReference type="AlphaFoldDB" id="A0A9D4VEV7"/>
<keyword evidence="2" id="KW-1185">Reference proteome</keyword>